<accession>A0ACB8E7H1</accession>
<dbReference type="EMBL" id="CM037623">
    <property type="protein sequence ID" value="KAH7988223.1"/>
    <property type="molecule type" value="Genomic_DNA"/>
</dbReference>
<proteinExistence type="predicted"/>
<keyword evidence="2" id="KW-1185">Reference proteome</keyword>
<reference evidence="1" key="1">
    <citation type="submission" date="2021-08" db="EMBL/GenBank/DDBJ databases">
        <title>The first chromosome-level gecko genome reveals the dynamic sex chromosomes of Neotropical dwarf geckos (Sphaerodactylidae: Sphaerodactylus).</title>
        <authorList>
            <person name="Pinto B.J."/>
            <person name="Keating S.E."/>
            <person name="Gamble T."/>
        </authorList>
    </citation>
    <scope>NUCLEOTIDE SEQUENCE</scope>
    <source>
        <strain evidence="1">TG3544</strain>
    </source>
</reference>
<protein>
    <submittedName>
        <fullName evidence="1">Uncharacterized protein</fullName>
    </submittedName>
</protein>
<dbReference type="Proteomes" id="UP000827872">
    <property type="component" value="Linkage Group LG10"/>
</dbReference>
<sequence length="208" mass="23260">MRSVRCVTAPVNTEHQSPLTTIREEDIRPSSPVAGSPVLPGTSCDLCSDEEHAVQRHETVQRGSQPALIPEETRGERRATLQERRVRRVSLLSEIGQRMLQNSEEMRQENHEEFRTLNRHMETIAGGIAATQASIASLVELLRDRSAVRHIQPQQSSVATSTDAVPAADAEEELPAMLAEVPPVPCELEEPRQVVGKRRRKEKHIFDL</sequence>
<name>A0ACB8E7H1_9SAUR</name>
<gene>
    <name evidence="1" type="ORF">K3G42_010623</name>
</gene>
<evidence type="ECO:0000313" key="2">
    <source>
        <dbReference type="Proteomes" id="UP000827872"/>
    </source>
</evidence>
<organism evidence="1 2">
    <name type="scientific">Sphaerodactylus townsendi</name>
    <dbReference type="NCBI Taxonomy" id="933632"/>
    <lineage>
        <taxon>Eukaryota</taxon>
        <taxon>Metazoa</taxon>
        <taxon>Chordata</taxon>
        <taxon>Craniata</taxon>
        <taxon>Vertebrata</taxon>
        <taxon>Euteleostomi</taxon>
        <taxon>Lepidosauria</taxon>
        <taxon>Squamata</taxon>
        <taxon>Bifurcata</taxon>
        <taxon>Gekkota</taxon>
        <taxon>Sphaerodactylidae</taxon>
        <taxon>Sphaerodactylus</taxon>
    </lineage>
</organism>
<evidence type="ECO:0000313" key="1">
    <source>
        <dbReference type="EMBL" id="KAH7988223.1"/>
    </source>
</evidence>
<comment type="caution">
    <text evidence="1">The sequence shown here is derived from an EMBL/GenBank/DDBJ whole genome shotgun (WGS) entry which is preliminary data.</text>
</comment>